<feature type="compositionally biased region" description="Basic and acidic residues" evidence="1">
    <location>
        <begin position="11"/>
        <end position="21"/>
    </location>
</feature>
<gene>
    <name evidence="3" type="ORF">A4G23_02654</name>
</gene>
<feature type="compositionally biased region" description="Low complexity" evidence="1">
    <location>
        <begin position="272"/>
        <end position="284"/>
    </location>
</feature>
<dbReference type="InterPro" id="IPR002035">
    <property type="entry name" value="VWF_A"/>
</dbReference>
<name>A0A1D8G2X0_9ACTN</name>
<dbReference type="PATRIC" id="fig|285473.5.peg.2774"/>
<dbReference type="SUPFAM" id="SSF53300">
    <property type="entry name" value="vWA-like"/>
    <property type="match status" value="1"/>
</dbReference>
<feature type="compositionally biased region" description="Low complexity" evidence="1">
    <location>
        <begin position="193"/>
        <end position="202"/>
    </location>
</feature>
<dbReference type="STRING" id="285473.A4G23_02654"/>
<dbReference type="AlphaFoldDB" id="A0A1D8G2X0"/>
<evidence type="ECO:0000313" key="4">
    <source>
        <dbReference type="Proteomes" id="UP000095349"/>
    </source>
</evidence>
<dbReference type="InterPro" id="IPR036465">
    <property type="entry name" value="vWFA_dom_sf"/>
</dbReference>
<dbReference type="Gene3D" id="3.40.50.410">
    <property type="entry name" value="von Willebrand factor, type A domain"/>
    <property type="match status" value="1"/>
</dbReference>
<dbReference type="Proteomes" id="UP000095349">
    <property type="component" value="Chromosome"/>
</dbReference>
<feature type="compositionally biased region" description="Basic and acidic residues" evidence="1">
    <location>
        <begin position="175"/>
        <end position="192"/>
    </location>
</feature>
<dbReference type="OrthoDB" id="5756874at2"/>
<feature type="compositionally biased region" description="Low complexity" evidence="1">
    <location>
        <begin position="315"/>
        <end position="333"/>
    </location>
</feature>
<keyword evidence="4" id="KW-1185">Reference proteome</keyword>
<organism evidence="3 4">
    <name type="scientific">Streptomyces rubrolavendulae</name>
    <dbReference type="NCBI Taxonomy" id="285473"/>
    <lineage>
        <taxon>Bacteria</taxon>
        <taxon>Bacillati</taxon>
        <taxon>Actinomycetota</taxon>
        <taxon>Actinomycetes</taxon>
        <taxon>Kitasatosporales</taxon>
        <taxon>Streptomycetaceae</taxon>
        <taxon>Streptomyces</taxon>
    </lineage>
</organism>
<dbReference type="CDD" id="cd00198">
    <property type="entry name" value="vWFA"/>
    <property type="match status" value="1"/>
</dbReference>
<feature type="compositionally biased region" description="Low complexity" evidence="1">
    <location>
        <begin position="242"/>
        <end position="262"/>
    </location>
</feature>
<protein>
    <recommendedName>
        <fullName evidence="2">VWFA domain-containing protein</fullName>
    </recommendedName>
</protein>
<dbReference type="Pfam" id="PF10138">
    <property type="entry name" value="vWA-TerF-like"/>
    <property type="match status" value="1"/>
</dbReference>
<reference evidence="3 4" key="1">
    <citation type="submission" date="2016-09" db="EMBL/GenBank/DDBJ databases">
        <title>Streptomyces rubrolavendulae MJM4426 Genome sequencing and assembly.</title>
        <authorList>
            <person name="Kim J.-G."/>
        </authorList>
    </citation>
    <scope>NUCLEOTIDE SEQUENCE [LARGE SCALE GENOMIC DNA]</scope>
    <source>
        <strain evidence="3 4">MJM4426</strain>
    </source>
</reference>
<proteinExistence type="predicted"/>
<feature type="compositionally biased region" description="Low complexity" evidence="1">
    <location>
        <begin position="133"/>
        <end position="174"/>
    </location>
</feature>
<accession>A0A1D8G2X0</accession>
<dbReference type="SMART" id="SM00327">
    <property type="entry name" value="VWA"/>
    <property type="match status" value="1"/>
</dbReference>
<feature type="region of interest" description="Disordered" evidence="1">
    <location>
        <begin position="1"/>
        <end position="397"/>
    </location>
</feature>
<dbReference type="EMBL" id="CP017316">
    <property type="protein sequence ID" value="AOT59799.1"/>
    <property type="molecule type" value="Genomic_DNA"/>
</dbReference>
<feature type="compositionally biased region" description="Basic and acidic residues" evidence="1">
    <location>
        <begin position="54"/>
        <end position="63"/>
    </location>
</feature>
<evidence type="ECO:0000256" key="1">
    <source>
        <dbReference type="SAM" id="MobiDB-lite"/>
    </source>
</evidence>
<dbReference type="GeneID" id="33064607"/>
<feature type="domain" description="VWFA" evidence="2">
    <location>
        <begin position="433"/>
        <end position="607"/>
    </location>
</feature>
<feature type="compositionally biased region" description="Low complexity" evidence="1">
    <location>
        <begin position="351"/>
        <end position="385"/>
    </location>
</feature>
<sequence>MGIRSLLRKVFGRDRDDERDAGTSTATPSVPPQAERTVPRDEPSTSATVPSQQDRQDTDRSPEEVAAELVAASFDDPKPTIPPARTDSAAHPEPEAAAEPEADAAAPASGTVTPAREADAAPAPESGATPAREASVPAPEADAAPAGPEAEAAPEPATEATAAPAEAAAAPQPATEREPEAARSDASEEKTDPAAAASAVPEAEARAAEPGDAPSDGRPATEASTRPEAGPDADAPASVDRAPTAGNDAAPAPAPAAGTAETRTPDTDADADATAGTEATGAGPQEARDGATAEEESGPAADPEPETTAADERPATAGDPTAAAGRPDPAPAQDEPEPATTDQPEPSATDAPEPTGITATEPATAEAVPAPEPATAEATTTEAAPAPAPADQREPGTSAVALRQVKRVAPEGVAEAYKAAGAALRGRGLLGARATVYLVLDRSGSMRPYYKDGSAQRLGEQALALAAHLDEKATVPVVFFSTEIDGTGELTLDNAEDCVTALHDGLGRMGRTNYDRAVREVLAHHEKAGPDRPALVVFQTDGAPESRTAATQALEEAAATGRPVFWQFVAFGEEDAKAFDYLRRLDVANTAFVHAGPAPKDVPHARFFRELLAAWSV</sequence>
<feature type="compositionally biased region" description="Polar residues" evidence="1">
    <location>
        <begin position="44"/>
        <end position="53"/>
    </location>
</feature>
<evidence type="ECO:0000259" key="2">
    <source>
        <dbReference type="SMART" id="SM00327"/>
    </source>
</evidence>
<evidence type="ECO:0000313" key="3">
    <source>
        <dbReference type="EMBL" id="AOT59799.1"/>
    </source>
</evidence>
<dbReference type="KEGG" id="srn:A4G23_02654"/>
<dbReference type="RefSeq" id="WP_069977094.1">
    <property type="nucleotide sequence ID" value="NZ_CP017316.1"/>
</dbReference>
<dbReference type="InterPro" id="IPR019303">
    <property type="entry name" value="vWA_TerF_C"/>
</dbReference>